<keyword evidence="8" id="KW-0325">Glycoprotein</keyword>
<keyword evidence="5" id="KW-0964">Secreted</keyword>
<comment type="subunit">
    <text evidence="3">Monomer.</text>
</comment>
<keyword evidence="20" id="KW-0812">Transmembrane</keyword>
<keyword evidence="6" id="KW-0378">Hydrolase</keyword>
<comment type="catalytic activity">
    <reaction evidence="15">
        <text>1D-myo-inositol hexakisphosphate + H2O = 1D-myo-inositol 1,2,4,5,6-pentakisphosphate + phosphate</text>
        <dbReference type="Rhea" id="RHEA:16989"/>
        <dbReference type="ChEBI" id="CHEBI:15377"/>
        <dbReference type="ChEBI" id="CHEBI:43474"/>
        <dbReference type="ChEBI" id="CHEBI:57798"/>
        <dbReference type="ChEBI" id="CHEBI:58130"/>
        <dbReference type="EC" id="3.1.3.8"/>
    </reaction>
    <physiologicalReaction direction="left-to-right" evidence="15">
        <dbReference type="Rhea" id="RHEA:16990"/>
    </physiologicalReaction>
</comment>
<organism evidence="21 22">
    <name type="scientific">Delitschia confertaspora ATCC 74209</name>
    <dbReference type="NCBI Taxonomy" id="1513339"/>
    <lineage>
        <taxon>Eukaryota</taxon>
        <taxon>Fungi</taxon>
        <taxon>Dikarya</taxon>
        <taxon>Ascomycota</taxon>
        <taxon>Pezizomycotina</taxon>
        <taxon>Dothideomycetes</taxon>
        <taxon>Pleosporomycetidae</taxon>
        <taxon>Pleosporales</taxon>
        <taxon>Delitschiaceae</taxon>
        <taxon>Delitschia</taxon>
    </lineage>
</organism>
<evidence type="ECO:0000256" key="15">
    <source>
        <dbReference type="ARBA" id="ARBA00043788"/>
    </source>
</evidence>
<dbReference type="PROSITE" id="PS00616">
    <property type="entry name" value="HIS_ACID_PHOSPHAT_1"/>
    <property type="match status" value="1"/>
</dbReference>
<comment type="similarity">
    <text evidence="2">Belongs to the histidine acid phosphatase family.</text>
</comment>
<comment type="catalytic activity">
    <reaction evidence="14">
        <text>1D-myo-inositol 1,2,4,5,6-pentakisphosphate + H2O = 1D-myo-inositol 1,2,5,6-tetrakisphosphate + phosphate</text>
        <dbReference type="Rhea" id="RHEA:77115"/>
        <dbReference type="ChEBI" id="CHEBI:15377"/>
        <dbReference type="ChEBI" id="CHEBI:43474"/>
        <dbReference type="ChEBI" id="CHEBI:57798"/>
        <dbReference type="ChEBI" id="CHEBI:195535"/>
    </reaction>
    <physiologicalReaction direction="left-to-right" evidence="14">
        <dbReference type="Rhea" id="RHEA:77116"/>
    </physiologicalReaction>
</comment>
<dbReference type="EMBL" id="ML994224">
    <property type="protein sequence ID" value="KAF2197539.1"/>
    <property type="molecule type" value="Genomic_DNA"/>
</dbReference>
<comment type="catalytic activity">
    <reaction evidence="13">
        <text>1D-myo-inositol 1,2,6-trisphosphate + H2O = 1D-myo-inositol 1,2-bisphosphate + phosphate</text>
        <dbReference type="Rhea" id="RHEA:77131"/>
        <dbReference type="ChEBI" id="CHEBI:15377"/>
        <dbReference type="ChEBI" id="CHEBI:43474"/>
        <dbReference type="ChEBI" id="CHEBI:195537"/>
        <dbReference type="ChEBI" id="CHEBI:195539"/>
    </reaction>
    <physiologicalReaction direction="left-to-right" evidence="13">
        <dbReference type="Rhea" id="RHEA:77132"/>
    </physiologicalReaction>
</comment>
<protein>
    <recommendedName>
        <fullName evidence="16">Phytase A</fullName>
        <ecNumber evidence="4">3.1.3.8</ecNumber>
    </recommendedName>
    <alternativeName>
        <fullName evidence="17">Histidine acid phosphatase phyA</fullName>
    </alternativeName>
    <alternativeName>
        <fullName evidence="10">Myo-inositol hexakisphosphate phosphohydrolase A</fullName>
    </alternativeName>
    <alternativeName>
        <fullName evidence="9">Myo-inositol-hexaphosphate 3-phosphohydrolase A</fullName>
    </alternativeName>
</protein>
<evidence type="ECO:0000256" key="19">
    <source>
        <dbReference type="PIRSR" id="PIRSR000894-2"/>
    </source>
</evidence>
<feature type="active site" description="Proton donor" evidence="18">
    <location>
        <position position="391"/>
    </location>
</feature>
<feature type="disulfide bond" evidence="19">
    <location>
        <begin position="246"/>
        <end position="494"/>
    </location>
</feature>
<dbReference type="GO" id="GO:0016158">
    <property type="term" value="F:inositol hexakisphosphate 3-phosphatase activity"/>
    <property type="evidence" value="ECO:0007669"/>
    <property type="project" value="UniProtKB-EC"/>
</dbReference>
<dbReference type="EC" id="3.1.3.8" evidence="4"/>
<dbReference type="GO" id="GO:0003993">
    <property type="term" value="F:acid phosphatase activity"/>
    <property type="evidence" value="ECO:0007669"/>
    <property type="project" value="TreeGrafter"/>
</dbReference>
<evidence type="ECO:0000256" key="10">
    <source>
        <dbReference type="ARBA" id="ARBA00042300"/>
    </source>
</evidence>
<evidence type="ECO:0000256" key="1">
    <source>
        <dbReference type="ARBA" id="ARBA00004613"/>
    </source>
</evidence>
<feature type="disulfide bond" evidence="19">
    <location>
        <begin position="109"/>
        <end position="443"/>
    </location>
</feature>
<evidence type="ECO:0000256" key="7">
    <source>
        <dbReference type="ARBA" id="ARBA00023157"/>
    </source>
</evidence>
<evidence type="ECO:0000256" key="5">
    <source>
        <dbReference type="ARBA" id="ARBA00022525"/>
    </source>
</evidence>
<evidence type="ECO:0000256" key="3">
    <source>
        <dbReference type="ARBA" id="ARBA00011245"/>
    </source>
</evidence>
<sequence>MAGLWKRLNGRQSYSTLPLNDDDSQSVAPFKTRRPRQLAAPISIVCFLLITGFVALYVLFSFAAPSPAKSCDSIDEGYRCSPEISQFWGQYSLWFSVLSEIDVNPPKDCSITFAQVLSRHGGRDPTVNKRDSYRNLIAKIQLHATAYIEEYEFLETYRFNMGADQLTDIGRQQMVNSGIQFHRRYKSLISKHQPFVRASGQDRVVESAEKWLNGLAEAANQKSPSAIDLIIPEAADTNNTMSHGICKAFEDGPKPGVVASEAWAASFISPIAERVNSHLPGAELTNDEVIYLMDLCPFDTVAAPTGRISPFCQLFSEKEWHQYDYYRSLEKYYNYMNNPLAPTQGVGYVNELLARLTETPVKDGTTTNHTLDSDPKTFPIDRKVYADFSHDNDMSLIFAALGLYNTTKPLLNNTMLDTKDTNGYSAAWTVPFAARAYFEKMQCKGEKEEYVRVIVNDRVLPLEFCGADKHFRCKLSKFVESQAFARSGGHWDQCHIA</sequence>
<dbReference type="PANTHER" id="PTHR20963:SF24">
    <property type="entry name" value="3-PHYTASE B"/>
    <property type="match status" value="1"/>
</dbReference>
<comment type="catalytic activity">
    <reaction evidence="12">
        <text>1D-myo-inositol 1,2-bisphosphate + H2O = 1D-myo-inositol 2-phosphate + phosphate</text>
        <dbReference type="Rhea" id="RHEA:77135"/>
        <dbReference type="ChEBI" id="CHEBI:15377"/>
        <dbReference type="ChEBI" id="CHEBI:43474"/>
        <dbReference type="ChEBI" id="CHEBI:84142"/>
        <dbReference type="ChEBI" id="CHEBI:195539"/>
    </reaction>
    <physiologicalReaction direction="left-to-right" evidence="12">
        <dbReference type="Rhea" id="RHEA:77136"/>
    </physiologicalReaction>
</comment>
<proteinExistence type="inferred from homology"/>
<accession>A0A9P4JHY5</accession>
<dbReference type="Pfam" id="PF00328">
    <property type="entry name" value="His_Phos_2"/>
    <property type="match status" value="1"/>
</dbReference>
<reference evidence="21" key="1">
    <citation type="journal article" date="2020" name="Stud. Mycol.">
        <title>101 Dothideomycetes genomes: a test case for predicting lifestyles and emergence of pathogens.</title>
        <authorList>
            <person name="Haridas S."/>
            <person name="Albert R."/>
            <person name="Binder M."/>
            <person name="Bloem J."/>
            <person name="Labutti K."/>
            <person name="Salamov A."/>
            <person name="Andreopoulos B."/>
            <person name="Baker S."/>
            <person name="Barry K."/>
            <person name="Bills G."/>
            <person name="Bluhm B."/>
            <person name="Cannon C."/>
            <person name="Castanera R."/>
            <person name="Culley D."/>
            <person name="Daum C."/>
            <person name="Ezra D."/>
            <person name="Gonzalez J."/>
            <person name="Henrissat B."/>
            <person name="Kuo A."/>
            <person name="Liang C."/>
            <person name="Lipzen A."/>
            <person name="Lutzoni F."/>
            <person name="Magnuson J."/>
            <person name="Mondo S."/>
            <person name="Nolan M."/>
            <person name="Ohm R."/>
            <person name="Pangilinan J."/>
            <person name="Park H.-J."/>
            <person name="Ramirez L."/>
            <person name="Alfaro M."/>
            <person name="Sun H."/>
            <person name="Tritt A."/>
            <person name="Yoshinaga Y."/>
            <person name="Zwiers L.-H."/>
            <person name="Turgeon B."/>
            <person name="Goodwin S."/>
            <person name="Spatafora J."/>
            <person name="Crous P."/>
            <person name="Grigoriev I."/>
        </authorList>
    </citation>
    <scope>NUCLEOTIDE SEQUENCE</scope>
    <source>
        <strain evidence="21">ATCC 74209</strain>
    </source>
</reference>
<dbReference type="OrthoDB" id="6509975at2759"/>
<feature type="disulfide bond" evidence="19">
    <location>
        <begin position="296"/>
        <end position="312"/>
    </location>
</feature>
<feature type="active site" description="Nucleophile" evidence="18">
    <location>
        <position position="120"/>
    </location>
</feature>
<evidence type="ECO:0000256" key="20">
    <source>
        <dbReference type="SAM" id="Phobius"/>
    </source>
</evidence>
<evidence type="ECO:0000256" key="17">
    <source>
        <dbReference type="ARBA" id="ARBA00044262"/>
    </source>
</evidence>
<evidence type="ECO:0000256" key="11">
    <source>
        <dbReference type="ARBA" id="ARBA00043670"/>
    </source>
</evidence>
<dbReference type="InterPro" id="IPR029033">
    <property type="entry name" value="His_PPase_superfam"/>
</dbReference>
<evidence type="ECO:0000256" key="6">
    <source>
        <dbReference type="ARBA" id="ARBA00022801"/>
    </source>
</evidence>
<evidence type="ECO:0000256" key="18">
    <source>
        <dbReference type="PIRSR" id="PIRSR000894-1"/>
    </source>
</evidence>
<evidence type="ECO:0000256" key="2">
    <source>
        <dbReference type="ARBA" id="ARBA00005375"/>
    </source>
</evidence>
<comment type="catalytic activity">
    <reaction evidence="11">
        <text>1D-myo-inositol 1,2,5,6-tetrakisphosphate + H2O = 1D-myo-inositol 1,2,6-trisphosphate + phosphate</text>
        <dbReference type="Rhea" id="RHEA:77119"/>
        <dbReference type="ChEBI" id="CHEBI:15377"/>
        <dbReference type="ChEBI" id="CHEBI:43474"/>
        <dbReference type="ChEBI" id="CHEBI:195535"/>
        <dbReference type="ChEBI" id="CHEBI:195537"/>
    </reaction>
    <physiologicalReaction direction="left-to-right" evidence="11">
        <dbReference type="Rhea" id="RHEA:77120"/>
    </physiologicalReaction>
</comment>
<keyword evidence="20" id="KW-0472">Membrane</keyword>
<dbReference type="InterPro" id="IPR033379">
    <property type="entry name" value="Acid_Pase_AS"/>
</dbReference>
<dbReference type="PROSITE" id="PS00778">
    <property type="entry name" value="HIS_ACID_PHOSPHAT_2"/>
    <property type="match status" value="1"/>
</dbReference>
<dbReference type="SUPFAM" id="SSF53254">
    <property type="entry name" value="Phosphoglycerate mutase-like"/>
    <property type="match status" value="1"/>
</dbReference>
<evidence type="ECO:0000256" key="8">
    <source>
        <dbReference type="ARBA" id="ARBA00023180"/>
    </source>
</evidence>
<feature type="transmembrane region" description="Helical" evidence="20">
    <location>
        <begin position="38"/>
        <end position="60"/>
    </location>
</feature>
<dbReference type="AlphaFoldDB" id="A0A9P4JHY5"/>
<dbReference type="GO" id="GO:0005576">
    <property type="term" value="C:extracellular region"/>
    <property type="evidence" value="ECO:0007669"/>
    <property type="project" value="UniProtKB-SubCell"/>
</dbReference>
<evidence type="ECO:0000313" key="22">
    <source>
        <dbReference type="Proteomes" id="UP000799536"/>
    </source>
</evidence>
<dbReference type="Proteomes" id="UP000799536">
    <property type="component" value="Unassembled WGS sequence"/>
</dbReference>
<evidence type="ECO:0000256" key="13">
    <source>
        <dbReference type="ARBA" id="ARBA00043721"/>
    </source>
</evidence>
<keyword evidence="7 19" id="KW-1015">Disulfide bond</keyword>
<name>A0A9P4JHY5_9PLEO</name>
<keyword evidence="22" id="KW-1185">Reference proteome</keyword>
<evidence type="ECO:0000256" key="16">
    <source>
        <dbReference type="ARBA" id="ARBA00044106"/>
    </source>
</evidence>
<evidence type="ECO:0000313" key="21">
    <source>
        <dbReference type="EMBL" id="KAF2197539.1"/>
    </source>
</evidence>
<dbReference type="InterPro" id="IPR016274">
    <property type="entry name" value="Histidine_acid_Pase_euk"/>
</dbReference>
<dbReference type="PIRSF" id="PIRSF000894">
    <property type="entry name" value="Acid_phosphatase"/>
    <property type="match status" value="1"/>
</dbReference>
<dbReference type="PANTHER" id="PTHR20963">
    <property type="entry name" value="MULTIPLE INOSITOL POLYPHOSPHATE PHOSPHATASE-RELATED"/>
    <property type="match status" value="1"/>
</dbReference>
<evidence type="ECO:0000256" key="14">
    <source>
        <dbReference type="ARBA" id="ARBA00043748"/>
    </source>
</evidence>
<dbReference type="CDD" id="cd07061">
    <property type="entry name" value="HP_HAP_like"/>
    <property type="match status" value="1"/>
</dbReference>
<gene>
    <name evidence="21" type="ORF">GQ43DRAFT_424348</name>
</gene>
<comment type="caution">
    <text evidence="21">The sequence shown here is derived from an EMBL/GenBank/DDBJ whole genome shotgun (WGS) entry which is preliminary data.</text>
</comment>
<dbReference type="Gene3D" id="3.40.50.1240">
    <property type="entry name" value="Phosphoglycerate mutase-like"/>
    <property type="match status" value="1"/>
</dbReference>
<evidence type="ECO:0000256" key="12">
    <source>
        <dbReference type="ARBA" id="ARBA00043675"/>
    </source>
</evidence>
<evidence type="ECO:0000256" key="4">
    <source>
        <dbReference type="ARBA" id="ARBA00012632"/>
    </source>
</evidence>
<keyword evidence="20" id="KW-1133">Transmembrane helix</keyword>
<feature type="disulfide bond" evidence="19">
    <location>
        <begin position="465"/>
        <end position="473"/>
    </location>
</feature>
<feature type="disulfide bond" evidence="19">
    <location>
        <begin position="71"/>
        <end position="80"/>
    </location>
</feature>
<comment type="subcellular location">
    <subcellularLocation>
        <location evidence="1">Secreted</location>
    </subcellularLocation>
</comment>
<dbReference type="InterPro" id="IPR000560">
    <property type="entry name" value="His_Pase_clade-2"/>
</dbReference>
<evidence type="ECO:0000256" key="9">
    <source>
        <dbReference type="ARBA" id="ARBA00041857"/>
    </source>
</evidence>